<keyword evidence="10 11" id="KW-0539">Nucleus</keyword>
<reference evidence="13" key="1">
    <citation type="submission" date="2022-11" db="UniProtKB">
        <authorList>
            <consortium name="WormBaseParasite"/>
        </authorList>
    </citation>
    <scope>IDENTIFICATION</scope>
</reference>
<dbReference type="Gene3D" id="1.10.246.140">
    <property type="match status" value="1"/>
</dbReference>
<evidence type="ECO:0000256" key="3">
    <source>
        <dbReference type="ARBA" id="ARBA00022816"/>
    </source>
</evidence>
<dbReference type="AlphaFoldDB" id="A0A915KWT5"/>
<dbReference type="HAMAP" id="MF_03046">
    <property type="entry name" value="ENY2_Sus1"/>
    <property type="match status" value="1"/>
</dbReference>
<dbReference type="FunFam" id="1.10.246.140:FF:000001">
    <property type="entry name" value="Transcription and mRNA export factor ENY2"/>
    <property type="match status" value="1"/>
</dbReference>
<dbReference type="OMA" id="RLMCRNI"/>
<keyword evidence="12" id="KW-1185">Reference proteome</keyword>
<dbReference type="GO" id="GO:0015031">
    <property type="term" value="P:protein transport"/>
    <property type="evidence" value="ECO:0007669"/>
    <property type="project" value="UniProtKB-KW"/>
</dbReference>
<dbReference type="InterPro" id="IPR038212">
    <property type="entry name" value="TF_EnY2_sf"/>
</dbReference>
<keyword evidence="3 11" id="KW-0509">mRNA transport</keyword>
<keyword evidence="5 11" id="KW-0653">Protein transport</keyword>
<keyword evidence="9 11" id="KW-0804">Transcription</keyword>
<evidence type="ECO:0000256" key="8">
    <source>
        <dbReference type="ARBA" id="ARBA00023159"/>
    </source>
</evidence>
<evidence type="ECO:0000256" key="11">
    <source>
        <dbReference type="HAMAP-Rule" id="MF_03046"/>
    </source>
</evidence>
<dbReference type="InterPro" id="IPR018783">
    <property type="entry name" value="TF_ENY2"/>
</dbReference>
<name>A0A915KWT5_ROMCU</name>
<keyword evidence="6 11" id="KW-0811">Translocation</keyword>
<dbReference type="GO" id="GO:0005643">
    <property type="term" value="C:nuclear pore"/>
    <property type="evidence" value="ECO:0007669"/>
    <property type="project" value="UniProtKB-UniRule"/>
</dbReference>
<comment type="subunit">
    <text evidence="11">Component of the nuclear pore complex (NPC)-associated TREX-2 complex (transcription and export complex 2). Component of the SAGA transcription coactivator-HAT complex. Within the SAGA complex, participates to a subcomplex of SAGA called the DUB module (deubiquitination module).</text>
</comment>
<evidence type="ECO:0000256" key="1">
    <source>
        <dbReference type="ARBA" id="ARBA00004642"/>
    </source>
</evidence>
<evidence type="ECO:0000313" key="12">
    <source>
        <dbReference type="Proteomes" id="UP000887565"/>
    </source>
</evidence>
<evidence type="ECO:0000256" key="7">
    <source>
        <dbReference type="ARBA" id="ARBA00023015"/>
    </source>
</evidence>
<dbReference type="GO" id="GO:0006325">
    <property type="term" value="P:chromatin organization"/>
    <property type="evidence" value="ECO:0007669"/>
    <property type="project" value="UniProtKB-KW"/>
</dbReference>
<comment type="function">
    <text evidence="11">Involved in mRNA export coupled transcription activation by association with both the TREX-2 and the SAGA complexes. The transcription regulatory histone acetylation (HAT) complex SAGA is a multiprotein complex that activates transcription by remodeling chromatin and mediating histone acetylation and deubiquitination. Within the SAGA complex, participates to a subcomplex that specifically deubiquitinates histones. The SAGA complex is recruited to specific gene promoters by activators, where it is required for transcription. The TREX-2 complex functions in docking export-competent ribonucleoprotein particles (mRNPs) to the nuclear entrance of the nuclear pore complex (nuclear basket). TREX-2 participates in mRNA export and accurate chromatin positioning in the nucleus by tethering genes to the nuclear periphery.</text>
</comment>
<evidence type="ECO:0000256" key="5">
    <source>
        <dbReference type="ARBA" id="ARBA00022927"/>
    </source>
</evidence>
<dbReference type="GO" id="GO:0070390">
    <property type="term" value="C:transcription export complex 2"/>
    <property type="evidence" value="ECO:0007669"/>
    <property type="project" value="UniProtKB-UniRule"/>
</dbReference>
<dbReference type="Pfam" id="PF10163">
    <property type="entry name" value="EnY2"/>
    <property type="match status" value="1"/>
</dbReference>
<dbReference type="GO" id="GO:0006406">
    <property type="term" value="P:mRNA export from nucleus"/>
    <property type="evidence" value="ECO:0007669"/>
    <property type="project" value="UniProtKB-UniRule"/>
</dbReference>
<proteinExistence type="inferred from homology"/>
<protein>
    <recommendedName>
        <fullName evidence="11">Transcription and mRNA export factor ENY2</fullName>
    </recommendedName>
    <alternativeName>
        <fullName evidence="11">Enhancer of yellow 2 transcription factor homolog</fullName>
    </alternativeName>
</protein>
<comment type="similarity">
    <text evidence="11">Belongs to the ENY2 family.</text>
</comment>
<evidence type="ECO:0000256" key="6">
    <source>
        <dbReference type="ARBA" id="ARBA00023010"/>
    </source>
</evidence>
<dbReference type="GO" id="GO:0003713">
    <property type="term" value="F:transcription coactivator activity"/>
    <property type="evidence" value="ECO:0007669"/>
    <property type="project" value="UniProtKB-UniRule"/>
</dbReference>
<dbReference type="GO" id="GO:0006368">
    <property type="term" value="P:transcription elongation by RNA polymerase II"/>
    <property type="evidence" value="ECO:0007669"/>
    <property type="project" value="UniProtKB-UniRule"/>
</dbReference>
<evidence type="ECO:0000256" key="10">
    <source>
        <dbReference type="ARBA" id="ARBA00023242"/>
    </source>
</evidence>
<keyword evidence="7 11" id="KW-0805">Transcription regulation</keyword>
<evidence type="ECO:0000313" key="13">
    <source>
        <dbReference type="WBParaSite" id="nRc.2.0.1.t43412-RA"/>
    </source>
</evidence>
<keyword evidence="8 11" id="KW-0010">Activator</keyword>
<evidence type="ECO:0000256" key="4">
    <source>
        <dbReference type="ARBA" id="ARBA00022853"/>
    </source>
</evidence>
<sequence>MATFGTAKKHYLEEKLIESGEKEKLMQLLRKRLMESGWCDQVKKQCIKTINDKGVENITLDQLLQEVSPSARQSVPDAVKMELLQQLRGFLQQHSGISDL</sequence>
<dbReference type="GO" id="GO:0005654">
    <property type="term" value="C:nucleoplasm"/>
    <property type="evidence" value="ECO:0007669"/>
    <property type="project" value="UniProtKB-SubCell"/>
</dbReference>
<dbReference type="Proteomes" id="UP000887565">
    <property type="component" value="Unplaced"/>
</dbReference>
<evidence type="ECO:0000256" key="2">
    <source>
        <dbReference type="ARBA" id="ARBA00022448"/>
    </source>
</evidence>
<dbReference type="WBParaSite" id="nRc.2.0.1.t43412-RA">
    <property type="protein sequence ID" value="nRc.2.0.1.t43412-RA"/>
    <property type="gene ID" value="nRc.2.0.1.g43412"/>
</dbReference>
<accession>A0A915KWT5</accession>
<keyword evidence="4 11" id="KW-0156">Chromatin regulator</keyword>
<evidence type="ECO:0000256" key="9">
    <source>
        <dbReference type="ARBA" id="ARBA00023163"/>
    </source>
</evidence>
<keyword evidence="2 11" id="KW-0813">Transport</keyword>
<dbReference type="PANTHER" id="PTHR12514">
    <property type="entry name" value="ENHANCER OF YELLOW 2 TRANSCRIPTION FACTOR"/>
    <property type="match status" value="1"/>
</dbReference>
<dbReference type="GO" id="GO:0000124">
    <property type="term" value="C:SAGA complex"/>
    <property type="evidence" value="ECO:0007669"/>
    <property type="project" value="UniProtKB-UniRule"/>
</dbReference>
<comment type="subcellular location">
    <subcellularLocation>
        <location evidence="1 11">Nucleus</location>
        <location evidence="1 11">Nucleoplasm</location>
    </subcellularLocation>
</comment>
<dbReference type="GO" id="GO:0071819">
    <property type="term" value="C:DUBm complex"/>
    <property type="evidence" value="ECO:0007669"/>
    <property type="project" value="UniProtKB-UniRule"/>
</dbReference>
<organism evidence="12 13">
    <name type="scientific">Romanomermis culicivorax</name>
    <name type="common">Nematode worm</name>
    <dbReference type="NCBI Taxonomy" id="13658"/>
    <lineage>
        <taxon>Eukaryota</taxon>
        <taxon>Metazoa</taxon>
        <taxon>Ecdysozoa</taxon>
        <taxon>Nematoda</taxon>
        <taxon>Enoplea</taxon>
        <taxon>Dorylaimia</taxon>
        <taxon>Mermithida</taxon>
        <taxon>Mermithoidea</taxon>
        <taxon>Mermithidae</taxon>
        <taxon>Romanomermis</taxon>
    </lineage>
</organism>